<dbReference type="AlphaFoldDB" id="L0FVZ3"/>
<dbReference type="InterPro" id="IPR016181">
    <property type="entry name" value="Acyl_CoA_acyltransferase"/>
</dbReference>
<sequence>MNVLEVTSSADAREFLDMAVRLYQNEEHWIRPIDEDIEGLFDPKTNKLFRKGAKAKRWLLLDDAGKTIGRIAAFTNPKWKDKQPTGGVGFFECIDNQAAAFKLFDTAKAWLEEQGMEAMDGPVNFGERDKWWGLLVDGFTPPNYNMTWNFPYYQAFFEQYGFQVYFKQYTYMRPVKGVDFDPKFHKRAAITIDDPDYEFRYLKGKELYQKFPEYFVEVYNKAWARHMGKTMALKEAQLMLKKLKPVVDEKLIYFGFYKGKPISFFISIPELNQIFKYVGGKMNWLGKIKFLYHKLFNPPNKMLGLVFGVVPEQQGKGVESAMVKKFNDMSSQKAFPYETIEMNWIGDFSPKMMRVCEQLYAKIYKTHHTYRYLFDREKPFERHKIFE</sequence>
<accession>L0FVZ3</accession>
<dbReference type="eggNOG" id="COG0456">
    <property type="taxonomic scope" value="Bacteria"/>
</dbReference>
<reference evidence="2" key="1">
    <citation type="submission" date="2012-02" db="EMBL/GenBank/DDBJ databases">
        <title>The complete genome of Echinicola vietnamensis DSM 17526.</title>
        <authorList>
            <person name="Lucas S."/>
            <person name="Copeland A."/>
            <person name="Lapidus A."/>
            <person name="Glavina del Rio T."/>
            <person name="Dalin E."/>
            <person name="Tice H."/>
            <person name="Bruce D."/>
            <person name="Goodwin L."/>
            <person name="Pitluck S."/>
            <person name="Peters L."/>
            <person name="Ovchinnikova G."/>
            <person name="Teshima H."/>
            <person name="Kyrpides N."/>
            <person name="Mavromatis K."/>
            <person name="Ivanova N."/>
            <person name="Brettin T."/>
            <person name="Detter J.C."/>
            <person name="Han C."/>
            <person name="Larimer F."/>
            <person name="Land M."/>
            <person name="Hauser L."/>
            <person name="Markowitz V."/>
            <person name="Cheng J.-F."/>
            <person name="Hugenholtz P."/>
            <person name="Woyke T."/>
            <person name="Wu D."/>
            <person name="Brambilla E."/>
            <person name="Klenk H.-P."/>
            <person name="Eisen J.A."/>
        </authorList>
    </citation>
    <scope>NUCLEOTIDE SEQUENCE [LARGE SCALE GENOMIC DNA]</scope>
    <source>
        <strain evidence="2">DSM 17526 / LMG 23754 / KMM 6221</strain>
    </source>
</reference>
<evidence type="ECO:0008006" key="3">
    <source>
        <dbReference type="Google" id="ProtNLM"/>
    </source>
</evidence>
<proteinExistence type="predicted"/>
<dbReference type="SUPFAM" id="SSF55729">
    <property type="entry name" value="Acyl-CoA N-acyltransferases (Nat)"/>
    <property type="match status" value="1"/>
</dbReference>
<dbReference type="InterPro" id="IPR039968">
    <property type="entry name" value="BcerS-like"/>
</dbReference>
<dbReference type="OrthoDB" id="9806005at2"/>
<dbReference type="STRING" id="926556.Echvi_0562"/>
<dbReference type="HOGENOM" id="CLU_053649_0_0_10"/>
<dbReference type="PANTHER" id="PTHR41368">
    <property type="entry name" value="PROTEIN YGHO"/>
    <property type="match status" value="1"/>
</dbReference>
<dbReference type="KEGG" id="evi:Echvi_0562"/>
<dbReference type="RefSeq" id="WP_015264406.1">
    <property type="nucleotide sequence ID" value="NC_019904.1"/>
</dbReference>
<organism evidence="1 2">
    <name type="scientific">Echinicola vietnamensis (strain DSM 17526 / LMG 23754 / KMM 6221)</name>
    <dbReference type="NCBI Taxonomy" id="926556"/>
    <lineage>
        <taxon>Bacteria</taxon>
        <taxon>Pseudomonadati</taxon>
        <taxon>Bacteroidota</taxon>
        <taxon>Cytophagia</taxon>
        <taxon>Cytophagales</taxon>
        <taxon>Cyclobacteriaceae</taxon>
        <taxon>Echinicola</taxon>
    </lineage>
</organism>
<gene>
    <name evidence="1" type="ordered locus">Echvi_0562</name>
</gene>
<dbReference type="EMBL" id="CP003346">
    <property type="protein sequence ID" value="AGA76840.1"/>
    <property type="molecule type" value="Genomic_DNA"/>
</dbReference>
<evidence type="ECO:0000313" key="2">
    <source>
        <dbReference type="Proteomes" id="UP000010796"/>
    </source>
</evidence>
<name>L0FVZ3_ECHVK</name>
<protein>
    <recommendedName>
        <fullName evidence="3">N-acetyltransferase domain-containing protein</fullName>
    </recommendedName>
</protein>
<dbReference type="PATRIC" id="fig|926556.3.peg.555"/>
<evidence type="ECO:0000313" key="1">
    <source>
        <dbReference type="EMBL" id="AGA76840.1"/>
    </source>
</evidence>
<dbReference type="Proteomes" id="UP000010796">
    <property type="component" value="Chromosome"/>
</dbReference>
<dbReference type="PANTHER" id="PTHR41368:SF1">
    <property type="entry name" value="PROTEIN YGHO"/>
    <property type="match status" value="1"/>
</dbReference>
<keyword evidence="2" id="KW-1185">Reference proteome</keyword>